<organism evidence="2 3">
    <name type="scientific">Gaetbulibacter aquiaggeris</name>
    <dbReference type="NCBI Taxonomy" id="1735373"/>
    <lineage>
        <taxon>Bacteria</taxon>
        <taxon>Pseudomonadati</taxon>
        <taxon>Bacteroidota</taxon>
        <taxon>Flavobacteriia</taxon>
        <taxon>Flavobacteriales</taxon>
        <taxon>Flavobacteriaceae</taxon>
        <taxon>Gaetbulibacter</taxon>
    </lineage>
</organism>
<name>A0ABW7MLZ9_9FLAO</name>
<comment type="caution">
    <text evidence="2">The sequence shown here is derived from an EMBL/GenBank/DDBJ whole genome shotgun (WGS) entry which is preliminary data.</text>
</comment>
<evidence type="ECO:0000313" key="3">
    <source>
        <dbReference type="Proteomes" id="UP001610104"/>
    </source>
</evidence>
<dbReference type="EMBL" id="JBAWKC010000001">
    <property type="protein sequence ID" value="MFH6767841.1"/>
    <property type="molecule type" value="Genomic_DNA"/>
</dbReference>
<proteinExistence type="predicted"/>
<keyword evidence="3" id="KW-1185">Reference proteome</keyword>
<reference evidence="2 3" key="1">
    <citation type="submission" date="2024-02" db="EMBL/GenBank/DDBJ databases">
        <title>A Gaetbulibacter species isolated from tidal flats and genomic insights of their niches.</title>
        <authorList>
            <person name="Ye Y."/>
        </authorList>
    </citation>
    <scope>NUCLEOTIDE SEQUENCE [LARGE SCALE GENOMIC DNA]</scope>
    <source>
        <strain evidence="2 3">KEM-8</strain>
    </source>
</reference>
<protein>
    <submittedName>
        <fullName evidence="2">Glycoside hydrolase TIM-barrel-like domain-containing protein</fullName>
    </submittedName>
</protein>
<evidence type="ECO:0000256" key="1">
    <source>
        <dbReference type="SAM" id="SignalP"/>
    </source>
</evidence>
<dbReference type="InterPro" id="IPR055151">
    <property type="entry name" value="GH113"/>
</dbReference>
<keyword evidence="1" id="KW-0732">Signal</keyword>
<dbReference type="CDD" id="cd19608">
    <property type="entry name" value="GH113_mannanase-like"/>
    <property type="match status" value="1"/>
</dbReference>
<dbReference type="Gene3D" id="3.20.20.80">
    <property type="entry name" value="Glycosidases"/>
    <property type="match status" value="1"/>
</dbReference>
<feature type="chain" id="PRO_5047503522" evidence="1">
    <location>
        <begin position="18"/>
        <end position="335"/>
    </location>
</feature>
<dbReference type="RefSeq" id="WP_395437122.1">
    <property type="nucleotide sequence ID" value="NZ_JBAWKC010000001.1"/>
</dbReference>
<dbReference type="PROSITE" id="PS51257">
    <property type="entry name" value="PROKAR_LIPOPROTEIN"/>
    <property type="match status" value="1"/>
</dbReference>
<dbReference type="Proteomes" id="UP001610104">
    <property type="component" value="Unassembled WGS sequence"/>
</dbReference>
<evidence type="ECO:0000313" key="2">
    <source>
        <dbReference type="EMBL" id="MFH6767841.1"/>
    </source>
</evidence>
<dbReference type="Pfam" id="PF22612">
    <property type="entry name" value="GH113"/>
    <property type="match status" value="1"/>
</dbReference>
<sequence>MRLIYAFCLLFLLGSCAMTSINPTKINGVSFVASRDSISKKNIDPILKIHANYASVMPFGFIKNLSHPEIQYNSNRQWFGETKTGVKQYILELKEEGVHVMMKPQIWVWRGEFTGQISMTTEEDWKFLEDSYTKFIMDYAKLAEETDVEIFCIGTELENFIDKRPNYWKKLISQVKQVYHGKLTYAANWNEYLKTPFWSNLDYIGIDGYFPISDLKTPSVEDCKTGLQPWKNEMKAFYSKLKKPVLFTEFGYRSVDFNAKQPWRSDGYLDEVNLKAQTNATKAFFDAFWNENWVAGGFIWKWFHNHDKSGGKEDNQFTPQNKPVEFIIKEIYSNN</sequence>
<accession>A0ABW7MLZ9</accession>
<gene>
    <name evidence="2" type="ORF">V8G56_03755</name>
</gene>
<dbReference type="InterPro" id="IPR017853">
    <property type="entry name" value="GH"/>
</dbReference>
<dbReference type="SUPFAM" id="SSF51445">
    <property type="entry name" value="(Trans)glycosidases"/>
    <property type="match status" value="1"/>
</dbReference>
<feature type="signal peptide" evidence="1">
    <location>
        <begin position="1"/>
        <end position="17"/>
    </location>
</feature>